<dbReference type="SUPFAM" id="SSF53720">
    <property type="entry name" value="ALDH-like"/>
    <property type="match status" value="1"/>
</dbReference>
<dbReference type="InterPro" id="IPR016163">
    <property type="entry name" value="Ald_DH_C"/>
</dbReference>
<protein>
    <recommendedName>
        <fullName evidence="2">methylmalonate-semialdehyde dehydrogenase (CoA acylating)</fullName>
        <ecNumber evidence="2">1.2.1.27</ecNumber>
    </recommendedName>
</protein>
<evidence type="ECO:0000256" key="3">
    <source>
        <dbReference type="ARBA" id="ARBA00023002"/>
    </source>
</evidence>
<dbReference type="GO" id="GO:0006210">
    <property type="term" value="P:thymine catabolic process"/>
    <property type="evidence" value="ECO:0007669"/>
    <property type="project" value="TreeGrafter"/>
</dbReference>
<keyword evidence="4" id="KW-0520">NAD</keyword>
<dbReference type="Pfam" id="PF00171">
    <property type="entry name" value="Aldedh"/>
    <property type="match status" value="1"/>
</dbReference>
<dbReference type="AlphaFoldDB" id="A0AAD8YIV8"/>
<dbReference type="PANTHER" id="PTHR43866">
    <property type="entry name" value="MALONATE-SEMIALDEHYDE DEHYDROGENASE"/>
    <property type="match status" value="1"/>
</dbReference>
<dbReference type="CDD" id="cd07085">
    <property type="entry name" value="ALDH_F6_MMSDH"/>
    <property type="match status" value="1"/>
</dbReference>
<dbReference type="Proteomes" id="UP001224775">
    <property type="component" value="Unassembled WGS sequence"/>
</dbReference>
<dbReference type="Gene3D" id="3.40.605.10">
    <property type="entry name" value="Aldehyde Dehydrogenase, Chain A, domain 1"/>
    <property type="match status" value="1"/>
</dbReference>
<dbReference type="EC" id="1.2.1.27" evidence="2"/>
<dbReference type="InterPro" id="IPR016161">
    <property type="entry name" value="Ald_DH/histidinol_DH"/>
</dbReference>
<dbReference type="InterPro" id="IPR016160">
    <property type="entry name" value="Ald_DH_CS_CYS"/>
</dbReference>
<name>A0AAD8YIV8_9STRA</name>
<comment type="similarity">
    <text evidence="1">Belongs to the aldehyde dehydrogenase family.</text>
</comment>
<keyword evidence="7" id="KW-1185">Reference proteome</keyword>
<evidence type="ECO:0000259" key="5">
    <source>
        <dbReference type="Pfam" id="PF00171"/>
    </source>
</evidence>
<feature type="domain" description="Aldehyde dehydrogenase" evidence="5">
    <location>
        <begin position="104"/>
        <end position="581"/>
    </location>
</feature>
<dbReference type="InterPro" id="IPR010061">
    <property type="entry name" value="MeMal-semiAld_DH"/>
</dbReference>
<evidence type="ECO:0000256" key="2">
    <source>
        <dbReference type="ARBA" id="ARBA00013048"/>
    </source>
</evidence>
<evidence type="ECO:0000313" key="7">
    <source>
        <dbReference type="Proteomes" id="UP001224775"/>
    </source>
</evidence>
<proteinExistence type="inferred from homology"/>
<keyword evidence="3 6" id="KW-0560">Oxidoreductase</keyword>
<reference evidence="6" key="1">
    <citation type="submission" date="2023-06" db="EMBL/GenBank/DDBJ databases">
        <title>Survivors Of The Sea: Transcriptome response of Skeletonema marinoi to long-term dormancy.</title>
        <authorList>
            <person name="Pinder M.I.M."/>
            <person name="Kourtchenko O."/>
            <person name="Robertson E.K."/>
            <person name="Larsson T."/>
            <person name="Maumus F."/>
            <person name="Osuna-Cruz C.M."/>
            <person name="Vancaester E."/>
            <person name="Stenow R."/>
            <person name="Vandepoele K."/>
            <person name="Ploug H."/>
            <person name="Bruchert V."/>
            <person name="Godhe A."/>
            <person name="Topel M."/>
        </authorList>
    </citation>
    <scope>NUCLEOTIDE SEQUENCE</scope>
    <source>
        <strain evidence="6">R05AC</strain>
    </source>
</reference>
<dbReference type="FunFam" id="3.40.309.10:FF:000002">
    <property type="entry name" value="Methylmalonate-semialdehyde dehydrogenase (Acylating)"/>
    <property type="match status" value="1"/>
</dbReference>
<evidence type="ECO:0000313" key="6">
    <source>
        <dbReference type="EMBL" id="KAK1745880.1"/>
    </source>
</evidence>
<gene>
    <name evidence="6" type="ORF">QTG54_003804</name>
</gene>
<dbReference type="PANTHER" id="PTHR43866:SF3">
    <property type="entry name" value="METHYLMALONATE-SEMIALDEHYDE DEHYDROGENASE [ACYLATING], MITOCHONDRIAL"/>
    <property type="match status" value="1"/>
</dbReference>
<dbReference type="FunFam" id="3.40.605.10:FF:000003">
    <property type="entry name" value="Methylmalonate-semialdehyde dehydrogenase [acylating]"/>
    <property type="match status" value="1"/>
</dbReference>
<dbReference type="InterPro" id="IPR015590">
    <property type="entry name" value="Aldehyde_DH_dom"/>
</dbReference>
<dbReference type="GO" id="GO:0004491">
    <property type="term" value="F:methylmalonate-semialdehyde dehydrogenase (acylating, NAD) activity"/>
    <property type="evidence" value="ECO:0007669"/>
    <property type="project" value="UniProtKB-EC"/>
</dbReference>
<comment type="caution">
    <text evidence="6">The sequence shown here is derived from an EMBL/GenBank/DDBJ whole genome shotgun (WGS) entry which is preliminary data.</text>
</comment>
<dbReference type="Gene3D" id="3.40.309.10">
    <property type="entry name" value="Aldehyde Dehydrogenase, Chain A, domain 2"/>
    <property type="match status" value="1"/>
</dbReference>
<dbReference type="EMBL" id="JATAAI010000005">
    <property type="protein sequence ID" value="KAK1745880.1"/>
    <property type="molecule type" value="Genomic_DNA"/>
</dbReference>
<evidence type="ECO:0000256" key="4">
    <source>
        <dbReference type="ARBA" id="ARBA00023027"/>
    </source>
</evidence>
<dbReference type="NCBIfam" id="TIGR01722">
    <property type="entry name" value="MMSDH"/>
    <property type="match status" value="1"/>
</dbReference>
<organism evidence="6 7">
    <name type="scientific">Skeletonema marinoi</name>
    <dbReference type="NCBI Taxonomy" id="267567"/>
    <lineage>
        <taxon>Eukaryota</taxon>
        <taxon>Sar</taxon>
        <taxon>Stramenopiles</taxon>
        <taxon>Ochrophyta</taxon>
        <taxon>Bacillariophyta</taxon>
        <taxon>Coscinodiscophyceae</taxon>
        <taxon>Thalassiosirophycidae</taxon>
        <taxon>Thalassiosirales</taxon>
        <taxon>Skeletonemataceae</taxon>
        <taxon>Skeletonema</taxon>
        <taxon>Skeletonema marinoi-dohrnii complex</taxon>
    </lineage>
</organism>
<accession>A0AAD8YIV8</accession>
<evidence type="ECO:0000256" key="1">
    <source>
        <dbReference type="ARBA" id="ARBA00009986"/>
    </source>
</evidence>
<dbReference type="GO" id="GO:0006574">
    <property type="term" value="P:L-valine catabolic process"/>
    <property type="evidence" value="ECO:0007669"/>
    <property type="project" value="TreeGrafter"/>
</dbReference>
<dbReference type="GO" id="GO:0005739">
    <property type="term" value="C:mitochondrion"/>
    <property type="evidence" value="ECO:0007669"/>
    <property type="project" value="TreeGrafter"/>
</dbReference>
<dbReference type="PROSITE" id="PS00070">
    <property type="entry name" value="ALDEHYDE_DEHYDR_CYS"/>
    <property type="match status" value="1"/>
</dbReference>
<sequence length="604" mass="65222">QNSDNGVEFFLCLSNYSLTRNHININSITNQMMLATRLRSIRSNHITAAAFSTQPIDSNDSPPHRFKYDAPWLHYYTNHKHPDVMNFINGSFQHPNDANMKFSDNIECSDPSTNKVLSYIPESSSKQDDASTPSSLEQAIAAAKGAYPSWSSTPVQTRQRLLLEYAHFLHKKEVREEIAYWITLENGKTMADAMGDVWRGLEVVEAATRVGNDMMGDSLQNLSSGLDTISYRVPLGVCAGIAPFNFPAMIPLWMAPLSLATGNTYVLKPSEKTPSASMLLASYLNDLGLPPGVLNVVNGSRDTVDGLLTHPDIKAISFVGSNSAGEHIHDVGSKNGKRVQANLGAKNHATILMDDADRASTIKAIVGAAFGAAGQRCMALSVVILVGDLSVSQGWVDEVVEEAKKLKVGNGFQEGVDVGPLISKEAIERAEGIIQSSIDEGAICRLDGRGVVVDGFEDGHFLGPTLIDLNCVNSNEPITNPAYTEEIFAPVLTILTVPTLDDAIKITNNNPYGNGCALFTSSGAAARKYQFEIEAGQVGINVPIPVPLPFFSFTGNKASIRGDVNFYGKSGVNFFTQLKTVTSNWQYQKGADLGGVTMPVVGKK</sequence>
<dbReference type="InterPro" id="IPR016162">
    <property type="entry name" value="Ald_DH_N"/>
</dbReference>
<feature type="non-terminal residue" evidence="6">
    <location>
        <position position="1"/>
    </location>
</feature>